<keyword evidence="7" id="KW-1185">Reference proteome</keyword>
<reference evidence="7" key="2">
    <citation type="submission" date="2015-01" db="EMBL/GenBank/DDBJ databases">
        <title>Evolutionary Origins and Diversification of the Mycorrhizal Mutualists.</title>
        <authorList>
            <consortium name="DOE Joint Genome Institute"/>
            <consortium name="Mycorrhizal Genomics Consortium"/>
            <person name="Kohler A."/>
            <person name="Kuo A."/>
            <person name="Nagy L.G."/>
            <person name="Floudas D."/>
            <person name="Copeland A."/>
            <person name="Barry K.W."/>
            <person name="Cichocki N."/>
            <person name="Veneault-Fourrey C."/>
            <person name="LaButti K."/>
            <person name="Lindquist E.A."/>
            <person name="Lipzen A."/>
            <person name="Lundell T."/>
            <person name="Morin E."/>
            <person name="Murat C."/>
            <person name="Riley R."/>
            <person name="Ohm R."/>
            <person name="Sun H."/>
            <person name="Tunlid A."/>
            <person name="Henrissat B."/>
            <person name="Grigoriev I.V."/>
            <person name="Hibbett D.S."/>
            <person name="Martin F."/>
        </authorList>
    </citation>
    <scope>NUCLEOTIDE SEQUENCE [LARGE SCALE GENOMIC DNA]</scope>
    <source>
        <strain evidence="7">UH-Slu-Lm8-n1</strain>
    </source>
</reference>
<feature type="domain" description="ERCC4" evidence="5">
    <location>
        <begin position="80"/>
        <end position="128"/>
    </location>
</feature>
<evidence type="ECO:0000256" key="2">
    <source>
        <dbReference type="ARBA" id="ARBA00022801"/>
    </source>
</evidence>
<dbReference type="InterPro" id="IPR011335">
    <property type="entry name" value="Restrct_endonuc-II-like"/>
</dbReference>
<protein>
    <recommendedName>
        <fullName evidence="5">ERCC4 domain-containing protein</fullName>
    </recommendedName>
</protein>
<dbReference type="GO" id="GO:0000014">
    <property type="term" value="F:single-stranded DNA endodeoxyribonuclease activity"/>
    <property type="evidence" value="ECO:0007669"/>
    <property type="project" value="TreeGrafter"/>
</dbReference>
<dbReference type="AlphaFoldDB" id="A0A0D0AK21"/>
<dbReference type="PANTHER" id="PTHR10150">
    <property type="entry name" value="DNA REPAIR ENDONUCLEASE XPF"/>
    <property type="match status" value="1"/>
</dbReference>
<dbReference type="EMBL" id="KN835245">
    <property type="protein sequence ID" value="KIK42221.1"/>
    <property type="molecule type" value="Genomic_DNA"/>
</dbReference>
<dbReference type="GO" id="GO:1901255">
    <property type="term" value="P:nucleotide-excision repair involved in interstrand cross-link repair"/>
    <property type="evidence" value="ECO:0007669"/>
    <property type="project" value="TreeGrafter"/>
</dbReference>
<dbReference type="Proteomes" id="UP000054485">
    <property type="component" value="Unassembled WGS sequence"/>
</dbReference>
<dbReference type="InterPro" id="IPR006166">
    <property type="entry name" value="ERCC4_domain"/>
</dbReference>
<gene>
    <name evidence="6" type="ORF">CY34DRAFT_83956</name>
</gene>
<organism evidence="6 7">
    <name type="scientific">Suillus luteus UH-Slu-Lm8-n1</name>
    <dbReference type="NCBI Taxonomy" id="930992"/>
    <lineage>
        <taxon>Eukaryota</taxon>
        <taxon>Fungi</taxon>
        <taxon>Dikarya</taxon>
        <taxon>Basidiomycota</taxon>
        <taxon>Agaricomycotina</taxon>
        <taxon>Agaricomycetes</taxon>
        <taxon>Agaricomycetidae</taxon>
        <taxon>Boletales</taxon>
        <taxon>Suillineae</taxon>
        <taxon>Suillaceae</taxon>
        <taxon>Suillus</taxon>
    </lineage>
</organism>
<evidence type="ECO:0000259" key="5">
    <source>
        <dbReference type="Pfam" id="PF02732"/>
    </source>
</evidence>
<dbReference type="GO" id="GO:0003697">
    <property type="term" value="F:single-stranded DNA binding"/>
    <property type="evidence" value="ECO:0007669"/>
    <property type="project" value="TreeGrafter"/>
</dbReference>
<dbReference type="GO" id="GO:0000712">
    <property type="term" value="P:resolution of meiotic recombination intermediates"/>
    <property type="evidence" value="ECO:0007669"/>
    <property type="project" value="TreeGrafter"/>
</dbReference>
<evidence type="ECO:0000256" key="1">
    <source>
        <dbReference type="ARBA" id="ARBA00022763"/>
    </source>
</evidence>
<keyword evidence="1" id="KW-0227">DNA damage</keyword>
<keyword evidence="2" id="KW-0378">Hydrolase</keyword>
<dbReference type="SUPFAM" id="SSF52980">
    <property type="entry name" value="Restriction endonuclease-like"/>
    <property type="match status" value="1"/>
</dbReference>
<evidence type="ECO:0000313" key="6">
    <source>
        <dbReference type="EMBL" id="KIK42221.1"/>
    </source>
</evidence>
<keyword evidence="3" id="KW-0238">DNA-binding</keyword>
<name>A0A0D0AK21_9AGAM</name>
<dbReference type="Gene3D" id="3.40.50.10130">
    <property type="match status" value="1"/>
</dbReference>
<dbReference type="OrthoDB" id="361020at2759"/>
<dbReference type="GO" id="GO:0003684">
    <property type="term" value="F:damaged DNA binding"/>
    <property type="evidence" value="ECO:0007669"/>
    <property type="project" value="TreeGrafter"/>
</dbReference>
<dbReference type="InParanoid" id="A0A0D0AK21"/>
<dbReference type="HOGENOM" id="CLU_1788083_0_0_1"/>
<dbReference type="PANTHER" id="PTHR10150:SF0">
    <property type="entry name" value="DNA REPAIR ENDONUCLEASE XPF"/>
    <property type="match status" value="1"/>
</dbReference>
<evidence type="ECO:0000256" key="3">
    <source>
        <dbReference type="ARBA" id="ARBA00023125"/>
    </source>
</evidence>
<reference evidence="6 7" key="1">
    <citation type="submission" date="2014-04" db="EMBL/GenBank/DDBJ databases">
        <authorList>
            <consortium name="DOE Joint Genome Institute"/>
            <person name="Kuo A."/>
            <person name="Ruytinx J."/>
            <person name="Rineau F."/>
            <person name="Colpaert J."/>
            <person name="Kohler A."/>
            <person name="Nagy L.G."/>
            <person name="Floudas D."/>
            <person name="Copeland A."/>
            <person name="Barry K.W."/>
            <person name="Cichocki N."/>
            <person name="Veneault-Fourrey C."/>
            <person name="LaButti K."/>
            <person name="Lindquist E.A."/>
            <person name="Lipzen A."/>
            <person name="Lundell T."/>
            <person name="Morin E."/>
            <person name="Murat C."/>
            <person name="Sun H."/>
            <person name="Tunlid A."/>
            <person name="Henrissat B."/>
            <person name="Grigoriev I.V."/>
            <person name="Hibbett D.S."/>
            <person name="Martin F."/>
            <person name="Nordberg H.P."/>
            <person name="Cantor M.N."/>
            <person name="Hua S.X."/>
        </authorList>
    </citation>
    <scope>NUCLEOTIDE SEQUENCE [LARGE SCALE GENOMIC DNA]</scope>
    <source>
        <strain evidence="6 7">UH-Slu-Lm8-n1</strain>
    </source>
</reference>
<evidence type="ECO:0000256" key="4">
    <source>
        <dbReference type="ARBA" id="ARBA00023204"/>
    </source>
</evidence>
<evidence type="ECO:0000313" key="7">
    <source>
        <dbReference type="Proteomes" id="UP000054485"/>
    </source>
</evidence>
<sequence>MGVRVYFMVYQLCCEEHMYLAGLRREKESFEKLIKERGCMLLQVFEDKHVGKSDAVTKTISTRLAGGGKDLSTVASQVIVDMREFRSTLPLLLHASGLLVVPATLTVGDYILALDICVERKSIPDLAKRKSSRSQNPQLCSPEIP</sequence>
<proteinExistence type="predicted"/>
<accession>A0A0D0AK21</accession>
<dbReference type="GO" id="GO:0000110">
    <property type="term" value="C:nucleotide-excision repair factor 1 complex"/>
    <property type="evidence" value="ECO:0007669"/>
    <property type="project" value="TreeGrafter"/>
</dbReference>
<keyword evidence="4" id="KW-0234">DNA repair</keyword>
<dbReference type="Pfam" id="PF02732">
    <property type="entry name" value="ERCC4"/>
    <property type="match status" value="1"/>
</dbReference>
<dbReference type="GO" id="GO:0000724">
    <property type="term" value="P:double-strand break repair via homologous recombination"/>
    <property type="evidence" value="ECO:0007669"/>
    <property type="project" value="TreeGrafter"/>
</dbReference>
<dbReference type="STRING" id="930992.A0A0D0AK21"/>